<dbReference type="AlphaFoldDB" id="A0A518RIB9"/>
<proteinExistence type="predicted"/>
<reference evidence="2 3" key="1">
    <citation type="submission" date="2019-07" db="EMBL/GenBank/DDBJ databases">
        <title>Sphingomonas alkalisoli sp. nov., isolated from rhizosphere soil of Suaedae salsa.</title>
        <authorList>
            <person name="Zhang H."/>
            <person name="Xu L."/>
            <person name="Zhang J.-X."/>
            <person name="Sun J.-Q."/>
        </authorList>
    </citation>
    <scope>NUCLEOTIDE SEQUENCE [LARGE SCALE GENOMIC DNA]</scope>
    <source>
        <strain evidence="2 3">XS-10</strain>
    </source>
</reference>
<feature type="transmembrane region" description="Helical" evidence="1">
    <location>
        <begin position="20"/>
        <end position="42"/>
    </location>
</feature>
<gene>
    <name evidence="2" type="ORF">FPZ54_14940</name>
</gene>
<evidence type="ECO:0000313" key="2">
    <source>
        <dbReference type="EMBL" id="QDX27170.1"/>
    </source>
</evidence>
<dbReference type="RefSeq" id="WP_145848482.1">
    <property type="nucleotide sequence ID" value="NZ_CP042239.1"/>
</dbReference>
<dbReference type="OrthoDB" id="7582836at2"/>
<keyword evidence="3" id="KW-1185">Reference proteome</keyword>
<evidence type="ECO:0000313" key="3">
    <source>
        <dbReference type="Proteomes" id="UP000318055"/>
    </source>
</evidence>
<keyword evidence="1" id="KW-0812">Transmembrane</keyword>
<organism evidence="2 3">
    <name type="scientific">Sphingomonas suaedae</name>
    <dbReference type="NCBI Taxonomy" id="2599297"/>
    <lineage>
        <taxon>Bacteria</taxon>
        <taxon>Pseudomonadati</taxon>
        <taxon>Pseudomonadota</taxon>
        <taxon>Alphaproteobacteria</taxon>
        <taxon>Sphingomonadales</taxon>
        <taxon>Sphingomonadaceae</taxon>
        <taxon>Sphingomonas</taxon>
    </lineage>
</organism>
<keyword evidence="1" id="KW-1133">Transmembrane helix</keyword>
<sequence>MARPTRDGFDRIGPFHPYFVWAGVLALDLLIIVFVLGALTALGDTIEDAIWPGGVDLVDAL</sequence>
<dbReference type="EMBL" id="CP042239">
    <property type="protein sequence ID" value="QDX27170.1"/>
    <property type="molecule type" value="Genomic_DNA"/>
</dbReference>
<keyword evidence="1" id="KW-0472">Membrane</keyword>
<accession>A0A518RIB9</accession>
<name>A0A518RIB9_9SPHN</name>
<protein>
    <submittedName>
        <fullName evidence="2">Uncharacterized protein</fullName>
    </submittedName>
</protein>
<dbReference type="KEGG" id="ssua:FPZ54_14940"/>
<dbReference type="Proteomes" id="UP000318055">
    <property type="component" value="Chromosome"/>
</dbReference>
<evidence type="ECO:0000256" key="1">
    <source>
        <dbReference type="SAM" id="Phobius"/>
    </source>
</evidence>